<dbReference type="CDD" id="cd10807">
    <property type="entry name" value="YdjC_like_3"/>
    <property type="match status" value="1"/>
</dbReference>
<evidence type="ECO:0000256" key="2">
    <source>
        <dbReference type="ARBA" id="ARBA00022723"/>
    </source>
</evidence>
<gene>
    <name evidence="6" type="ORF">FOZ74_14640</name>
</gene>
<dbReference type="AlphaFoldDB" id="A0A5B8S0I5"/>
<dbReference type="SUPFAM" id="SSF88713">
    <property type="entry name" value="Glycoside hydrolase/deacetylase"/>
    <property type="match status" value="1"/>
</dbReference>
<dbReference type="InterPro" id="IPR011330">
    <property type="entry name" value="Glyco_hydro/deAcase_b/a-brl"/>
</dbReference>
<dbReference type="Proteomes" id="UP000321199">
    <property type="component" value="Chromosome"/>
</dbReference>
<reference evidence="6 7" key="1">
    <citation type="submission" date="2019-07" db="EMBL/GenBank/DDBJ databases">
        <title>Complete genome sequence of Comamonas sp. NLF 7-7 isolated from livestock.</title>
        <authorList>
            <person name="Kim D.H."/>
            <person name="Kim J.G."/>
        </authorList>
    </citation>
    <scope>NUCLEOTIDE SEQUENCE [LARGE SCALE GENOMIC DNA]</scope>
    <source>
        <strain evidence="6 7">NLF 7-7</strain>
    </source>
</reference>
<keyword evidence="5" id="KW-0119">Carbohydrate metabolism</keyword>
<dbReference type="PANTHER" id="PTHR31609">
    <property type="entry name" value="YDJC DEACETYLASE FAMILY MEMBER"/>
    <property type="match status" value="1"/>
</dbReference>
<keyword evidence="3" id="KW-0378">Hydrolase</keyword>
<protein>
    <submittedName>
        <fullName evidence="6">ChbG/HpnK family deacetylase</fullName>
    </submittedName>
</protein>
<sequence>MSTAPATGPKPLVLCADDYAQDSGVSQAIRRLAAQGRLSATSAMVLAPRWPEEAAALAPLRDLIDVGLHLDWTSAYARAAGHGLGLGAAMARALLGGFDRSRAREAIERQLDLFEAHWQAPPDHVDGHQHVQQFAGIREPLVGLLVRRYGADCPWLRVSRPAPGQADLKSRTIARMGADALTAIAADASVPSARWLCGIYDFKGDQAGYARRMGQWLASAPAGALLMCHPGDGHADPDAPPDPIAGARAHEAAHLGSSAFGAQLASARVRLVRGSTLYRGARAPQPR</sequence>
<dbReference type="KEGG" id="cof:FOZ74_14640"/>
<dbReference type="OrthoDB" id="5295855at2"/>
<dbReference type="InterPro" id="IPR006879">
    <property type="entry name" value="YdjC-like"/>
</dbReference>
<dbReference type="GO" id="GO:0046872">
    <property type="term" value="F:metal ion binding"/>
    <property type="evidence" value="ECO:0007669"/>
    <property type="project" value="UniProtKB-KW"/>
</dbReference>
<evidence type="ECO:0000313" key="7">
    <source>
        <dbReference type="Proteomes" id="UP000321199"/>
    </source>
</evidence>
<keyword evidence="2" id="KW-0479">Metal-binding</keyword>
<keyword evidence="4" id="KW-0460">Magnesium</keyword>
<comment type="cofactor">
    <cofactor evidence="1">
        <name>Mg(2+)</name>
        <dbReference type="ChEBI" id="CHEBI:18420"/>
    </cofactor>
</comment>
<dbReference type="GO" id="GO:0016787">
    <property type="term" value="F:hydrolase activity"/>
    <property type="evidence" value="ECO:0007669"/>
    <property type="project" value="UniProtKB-KW"/>
</dbReference>
<evidence type="ECO:0000256" key="5">
    <source>
        <dbReference type="ARBA" id="ARBA00023277"/>
    </source>
</evidence>
<accession>A0A5B8S0I5</accession>
<dbReference type="EMBL" id="CP042344">
    <property type="protein sequence ID" value="QEA14165.1"/>
    <property type="molecule type" value="Genomic_DNA"/>
</dbReference>
<keyword evidence="7" id="KW-1185">Reference proteome</keyword>
<proteinExistence type="predicted"/>
<evidence type="ECO:0000256" key="3">
    <source>
        <dbReference type="ARBA" id="ARBA00022801"/>
    </source>
</evidence>
<evidence type="ECO:0000256" key="4">
    <source>
        <dbReference type="ARBA" id="ARBA00022842"/>
    </source>
</evidence>
<dbReference type="GO" id="GO:0005975">
    <property type="term" value="P:carbohydrate metabolic process"/>
    <property type="evidence" value="ECO:0007669"/>
    <property type="project" value="InterPro"/>
</dbReference>
<dbReference type="Gene3D" id="3.20.20.370">
    <property type="entry name" value="Glycoside hydrolase/deacetylase"/>
    <property type="match status" value="1"/>
</dbReference>
<dbReference type="RefSeq" id="WP_146913746.1">
    <property type="nucleotide sequence ID" value="NZ_CP042344.1"/>
</dbReference>
<dbReference type="GO" id="GO:0019213">
    <property type="term" value="F:deacetylase activity"/>
    <property type="evidence" value="ECO:0007669"/>
    <property type="project" value="TreeGrafter"/>
</dbReference>
<dbReference type="Pfam" id="PF04794">
    <property type="entry name" value="YdjC"/>
    <property type="match status" value="1"/>
</dbReference>
<organism evidence="6 7">
    <name type="scientific">Comamonas flocculans</name>
    <dbReference type="NCBI Taxonomy" id="2597701"/>
    <lineage>
        <taxon>Bacteria</taxon>
        <taxon>Pseudomonadati</taxon>
        <taxon>Pseudomonadota</taxon>
        <taxon>Betaproteobacteria</taxon>
        <taxon>Burkholderiales</taxon>
        <taxon>Comamonadaceae</taxon>
        <taxon>Comamonas</taxon>
    </lineage>
</organism>
<dbReference type="PANTHER" id="PTHR31609:SF1">
    <property type="entry name" value="CARBOHYDRATE DEACETYLASE"/>
    <property type="match status" value="1"/>
</dbReference>
<name>A0A5B8S0I5_9BURK</name>
<evidence type="ECO:0000256" key="1">
    <source>
        <dbReference type="ARBA" id="ARBA00001946"/>
    </source>
</evidence>
<evidence type="ECO:0000313" key="6">
    <source>
        <dbReference type="EMBL" id="QEA14165.1"/>
    </source>
</evidence>